<dbReference type="EMBL" id="QENQ01000001">
    <property type="protein sequence ID" value="PVX29567.1"/>
    <property type="molecule type" value="Genomic_DNA"/>
</dbReference>
<evidence type="ECO:0000313" key="1">
    <source>
        <dbReference type="EMBL" id="PVX29567.1"/>
    </source>
</evidence>
<name>A0A2U0SDY1_9SPHN</name>
<evidence type="ECO:0000313" key="2">
    <source>
        <dbReference type="Proteomes" id="UP000245890"/>
    </source>
</evidence>
<comment type="caution">
    <text evidence="1">The sequence shown here is derived from an EMBL/GenBank/DDBJ whole genome shotgun (WGS) entry which is preliminary data.</text>
</comment>
<reference evidence="1 2" key="1">
    <citation type="submission" date="2018-05" db="EMBL/GenBank/DDBJ databases">
        <title>Description of Sphingomonas pokkalii sp nov, isolated from the rhizosphere of saline tolerant pokkali rice and its draft genome analysis.</title>
        <authorList>
            <person name="Menon R."/>
            <person name="Kumari S."/>
            <person name="Rameshkumar N."/>
        </authorList>
    </citation>
    <scope>NUCLEOTIDE SEQUENCE [LARGE SCALE GENOMIC DNA]</scope>
    <source>
        <strain evidence="1 2">L3B27</strain>
    </source>
</reference>
<sequence>MFGWLRKRTARLQPEARWIVEVDTDYIQITDDAGTMKRLAKSDLRGVAIETNESGPWGTDLWWLLFGPDDRVACVYPQGATGEDAALDYLSNLPGIDFAQMAQAMGSAENAFFPIWRRA</sequence>
<proteinExistence type="predicted"/>
<dbReference type="OrthoDB" id="8970529at2"/>
<protein>
    <submittedName>
        <fullName evidence="1">Uncharacterized protein</fullName>
    </submittedName>
</protein>
<accession>A0A2U0SDY1</accession>
<organism evidence="1 2">
    <name type="scientific">Sphingomonas pokkalii</name>
    <dbReference type="NCBI Taxonomy" id="2175090"/>
    <lineage>
        <taxon>Bacteria</taxon>
        <taxon>Pseudomonadati</taxon>
        <taxon>Pseudomonadota</taxon>
        <taxon>Alphaproteobacteria</taxon>
        <taxon>Sphingomonadales</taxon>
        <taxon>Sphingomonadaceae</taxon>
        <taxon>Sphingomonas</taxon>
    </lineage>
</organism>
<dbReference type="AlphaFoldDB" id="A0A2U0SDY1"/>
<dbReference type="RefSeq" id="WP_116469002.1">
    <property type="nucleotide sequence ID" value="NZ_QENQ01000001.1"/>
</dbReference>
<gene>
    <name evidence="1" type="ORF">DD559_09755</name>
</gene>
<dbReference type="Proteomes" id="UP000245890">
    <property type="component" value="Unassembled WGS sequence"/>
</dbReference>
<keyword evidence="2" id="KW-1185">Reference proteome</keyword>